<dbReference type="SUPFAM" id="SSF52540">
    <property type="entry name" value="P-loop containing nucleoside triphosphate hydrolases"/>
    <property type="match status" value="2"/>
</dbReference>
<dbReference type="InterPro" id="IPR012334">
    <property type="entry name" value="Pectin_lyas_fold"/>
</dbReference>
<dbReference type="InterPro" id="IPR027417">
    <property type="entry name" value="P-loop_NTPase"/>
</dbReference>
<evidence type="ECO:0000256" key="3">
    <source>
        <dbReference type="ARBA" id="ARBA00022840"/>
    </source>
</evidence>
<dbReference type="InterPro" id="IPR006626">
    <property type="entry name" value="PbH1"/>
</dbReference>
<dbReference type="GO" id="GO:0016887">
    <property type="term" value="F:ATP hydrolysis activity"/>
    <property type="evidence" value="ECO:0007669"/>
    <property type="project" value="InterPro"/>
</dbReference>
<dbReference type="FunFam" id="3.40.50.300:FF:000216">
    <property type="entry name" value="Type VII secretion ATPase EccA"/>
    <property type="match status" value="2"/>
</dbReference>
<name>A0AAU2H920_9ACTN</name>
<dbReference type="CDD" id="cd00009">
    <property type="entry name" value="AAA"/>
    <property type="match status" value="2"/>
</dbReference>
<dbReference type="SMART" id="SM00710">
    <property type="entry name" value="PbH1"/>
    <property type="match status" value="14"/>
</dbReference>
<dbReference type="PANTHER" id="PTHR43392">
    <property type="entry name" value="AAA-TYPE ATPASE FAMILY PROTEIN / ANKYRIN REPEAT FAMILY PROTEIN"/>
    <property type="match status" value="1"/>
</dbReference>
<dbReference type="InterPro" id="IPR041627">
    <property type="entry name" value="AAA_lid_6"/>
</dbReference>
<feature type="domain" description="AAA+ ATPase" evidence="4">
    <location>
        <begin position="884"/>
        <end position="1024"/>
    </location>
</feature>
<dbReference type="InterPro" id="IPR050773">
    <property type="entry name" value="CbxX/CfxQ_RuBisCO_ESX"/>
</dbReference>
<sequence length="1112" mass="115730">MRSHQTVGRAEDDDCTTLGAALARVGPGAVISVRPGRYEESLVISQVVTIVAEEGPGTVELVLPRGGALTVAAEAAKLSGLTVRGQDEELPALDVARGQVALERCEIIGAGWTAVLARGQGSLAMRDCRVVNPAGAGIVDTADARSVIEDCVVEHLGTSGLVISEDADPWIRRCVIRDARGNGVLANGTGRGTVEDCTVSATDKPGIALEQASATRVLRTVVRDAAVGAYVATTGRAVLEDCGFQHIAGHGIVVDEGSDPRLARCSTERTGGNGIRVTGRARGLFEECVVTAGGDAGVWVGGFAGPGFDRLTVRGGEGVGICLTEECVAEFDRPDVRDMRGGGVLIQGGANPLLRRAAVSAVGGHGVEVSGEGRGRIEESEISGAGRAGLRVTGGGDPFVGRTVVRAAKDAAVSVGADGRCTVRDGELTGSGREGALIEHGGALAASRVRIHGNGAAGVVVAAGGWATLGGCEVADNAGDGIRVDSTEAVGVTGCTVRDNRGAGLRAPVDAPRLAVDDLVSRSNARPDVWAGADNGPLAAPVADADERGAASGGEAGQQGPLGELQALVGLEAVKQQVLTLVNLNRLVRRRLEAGLPAPSTARHLVFAGPPGTGKTTVARLYGAILADLGVLRSGHLVEVSRADLVAQIVGGTAIKTTEMFQKALGGVLFVDEAYTLTQDGTGTGPDFGQEAVDTLVKLMEDHRDDVVVVAAGYGPQMQRFLGSNAGLSSRFSRTVEFANYSVQELVTIVRTMCAAHHYTLTERTVHALEGHFEDMPRGETFGNGRAARKVFEEMVDRQALRLATVADVNEDALTLLLPQDVSERASEPAGGGVPEDGARSAKILEQLHSLVGLAAVKSDVQDLVNLLELGRRRRAAGLPAPAVGHHLVFAGSPGTGKTTVARLYAELLAALGVVTRGQLIEVARADLVGRYVGHTAQLTKEAFERARGGVLFIDEAYTLTPEGGQGQDFGQEAVDTLVKLMEDHRDEVVVVAAGYTESMGRFLASNPGLGSRFSRQVHFADYSDDELVSVVRKQAETAGYELTPDALTAVREHFAALPRDRAFGNAREARRVLEGMVTRQAGRLSRTPRAGVEDLRSLLPQDLAGGEPGPR</sequence>
<feature type="domain" description="AAA+ ATPase" evidence="4">
    <location>
        <begin position="601"/>
        <end position="742"/>
    </location>
</feature>
<dbReference type="SMART" id="SM00382">
    <property type="entry name" value="AAA"/>
    <property type="match status" value="2"/>
</dbReference>
<evidence type="ECO:0000259" key="4">
    <source>
        <dbReference type="SMART" id="SM00382"/>
    </source>
</evidence>
<dbReference type="InterPro" id="IPR000641">
    <property type="entry name" value="CbxX/CfxQ"/>
</dbReference>
<comment type="similarity">
    <text evidence="1">Belongs to the CbxX/CfxQ family.</text>
</comment>
<dbReference type="PANTHER" id="PTHR43392:SF2">
    <property type="entry name" value="AAA-TYPE ATPASE FAMILY PROTEIN _ ANKYRIN REPEAT FAMILY PROTEIN"/>
    <property type="match status" value="1"/>
</dbReference>
<evidence type="ECO:0000256" key="2">
    <source>
        <dbReference type="ARBA" id="ARBA00022741"/>
    </source>
</evidence>
<protein>
    <submittedName>
        <fullName evidence="5">Right-handed parallel beta-helix repeat-containing protein</fullName>
    </submittedName>
</protein>
<gene>
    <name evidence="5" type="ORF">OHV25_36070</name>
</gene>
<dbReference type="Pfam" id="PF17866">
    <property type="entry name" value="AAA_lid_6"/>
    <property type="match status" value="2"/>
</dbReference>
<dbReference type="InterPro" id="IPR039448">
    <property type="entry name" value="Beta_helix"/>
</dbReference>
<dbReference type="InterPro" id="IPR011050">
    <property type="entry name" value="Pectin_lyase_fold/virulence"/>
</dbReference>
<evidence type="ECO:0000313" key="5">
    <source>
        <dbReference type="EMBL" id="WTU44628.1"/>
    </source>
</evidence>
<dbReference type="Gene3D" id="2.160.20.10">
    <property type="entry name" value="Single-stranded right-handed beta-helix, Pectin lyase-like"/>
    <property type="match status" value="2"/>
</dbReference>
<dbReference type="EMBL" id="CP108253">
    <property type="protein sequence ID" value="WTU44628.1"/>
    <property type="molecule type" value="Genomic_DNA"/>
</dbReference>
<dbReference type="InterPro" id="IPR003593">
    <property type="entry name" value="AAA+_ATPase"/>
</dbReference>
<dbReference type="SUPFAM" id="SSF51126">
    <property type="entry name" value="Pectin lyase-like"/>
    <property type="match status" value="3"/>
</dbReference>
<dbReference type="Gene3D" id="3.40.50.300">
    <property type="entry name" value="P-loop containing nucleotide triphosphate hydrolases"/>
    <property type="match status" value="2"/>
</dbReference>
<keyword evidence="2" id="KW-0547">Nucleotide-binding</keyword>
<keyword evidence="3" id="KW-0067">ATP-binding</keyword>
<dbReference type="Pfam" id="PF00004">
    <property type="entry name" value="AAA"/>
    <property type="match status" value="2"/>
</dbReference>
<proteinExistence type="inferred from homology"/>
<evidence type="ECO:0000256" key="1">
    <source>
        <dbReference type="ARBA" id="ARBA00010378"/>
    </source>
</evidence>
<dbReference type="Gene3D" id="1.10.8.60">
    <property type="match status" value="2"/>
</dbReference>
<dbReference type="PRINTS" id="PR00819">
    <property type="entry name" value="CBXCFQXSUPER"/>
</dbReference>
<dbReference type="Pfam" id="PF13229">
    <property type="entry name" value="Beta_helix"/>
    <property type="match status" value="2"/>
</dbReference>
<dbReference type="InterPro" id="IPR003959">
    <property type="entry name" value="ATPase_AAA_core"/>
</dbReference>
<organism evidence="5">
    <name type="scientific">Streptomyces sp. NBC_00060</name>
    <dbReference type="NCBI Taxonomy" id="2975636"/>
    <lineage>
        <taxon>Bacteria</taxon>
        <taxon>Bacillati</taxon>
        <taxon>Actinomycetota</taxon>
        <taxon>Actinomycetes</taxon>
        <taxon>Kitasatosporales</taxon>
        <taxon>Streptomycetaceae</taxon>
        <taxon>Streptomyces</taxon>
    </lineage>
</organism>
<reference evidence="5" key="1">
    <citation type="submission" date="2022-10" db="EMBL/GenBank/DDBJ databases">
        <title>The complete genomes of actinobacterial strains from the NBC collection.</title>
        <authorList>
            <person name="Joergensen T.S."/>
            <person name="Alvarez Arevalo M."/>
            <person name="Sterndorff E.B."/>
            <person name="Faurdal D."/>
            <person name="Vuksanovic O."/>
            <person name="Mourched A.-S."/>
            <person name="Charusanti P."/>
            <person name="Shaw S."/>
            <person name="Blin K."/>
            <person name="Weber T."/>
        </authorList>
    </citation>
    <scope>NUCLEOTIDE SEQUENCE</scope>
    <source>
        <strain evidence="5">NBC_00060</strain>
    </source>
</reference>
<accession>A0AAU2H920</accession>
<dbReference type="AlphaFoldDB" id="A0AAU2H920"/>
<dbReference type="GO" id="GO:0005524">
    <property type="term" value="F:ATP binding"/>
    <property type="evidence" value="ECO:0007669"/>
    <property type="project" value="UniProtKB-KW"/>
</dbReference>